<evidence type="ECO:0000313" key="2">
    <source>
        <dbReference type="Proteomes" id="UP000607331"/>
    </source>
</evidence>
<gene>
    <name evidence="1" type="ORF">HII27_22670</name>
</gene>
<dbReference type="Proteomes" id="UP000607331">
    <property type="component" value="Unassembled WGS sequence"/>
</dbReference>
<dbReference type="EMBL" id="JABBJF010000032">
    <property type="protein sequence ID" value="MBC1188497.1"/>
    <property type="molecule type" value="Genomic_DNA"/>
</dbReference>
<sequence>MEITDTKPVWLVVGNTDNTEGRGYPIVLYVCESPETATRLGKKRYVQGSDCPIEESVAVRIGGRNSRWLVPGEIQPSSLADTELMVRRQQKEQLLIKLRESGFTDEEIATLSK</sequence>
<protein>
    <submittedName>
        <fullName evidence="1">Uncharacterized protein</fullName>
    </submittedName>
</protein>
<evidence type="ECO:0000313" key="1">
    <source>
        <dbReference type="EMBL" id="MBC1188497.1"/>
    </source>
</evidence>
<reference evidence="1 2" key="1">
    <citation type="submission" date="2020-04" db="EMBL/GenBank/DDBJ databases">
        <title>The draft genome of Kluyvera sichuanensis strain SCKS090646.</title>
        <authorList>
            <person name="Wei L."/>
            <person name="Liu L."/>
            <person name="Feng Y."/>
            <person name="Zong Z."/>
        </authorList>
    </citation>
    <scope>NUCLEOTIDE SEQUENCE [LARGE SCALE GENOMIC DNA]</scope>
    <source>
        <strain evidence="1 2">090646</strain>
    </source>
</reference>
<name>A0ABR6RZD3_9ENTR</name>
<dbReference type="RefSeq" id="WP_185669648.1">
    <property type="nucleotide sequence ID" value="NZ_JABBJF010000032.1"/>
</dbReference>
<accession>A0ABR6RZD3</accession>
<organism evidence="1 2">
    <name type="scientific">Kluyvera sichuanensis</name>
    <dbReference type="NCBI Taxonomy" id="2725494"/>
    <lineage>
        <taxon>Bacteria</taxon>
        <taxon>Pseudomonadati</taxon>
        <taxon>Pseudomonadota</taxon>
        <taxon>Gammaproteobacteria</taxon>
        <taxon>Enterobacterales</taxon>
        <taxon>Enterobacteriaceae</taxon>
        <taxon>Kluyvera</taxon>
    </lineage>
</organism>
<keyword evidence="2" id="KW-1185">Reference proteome</keyword>
<proteinExistence type="predicted"/>
<comment type="caution">
    <text evidence="1">The sequence shown here is derived from an EMBL/GenBank/DDBJ whole genome shotgun (WGS) entry which is preliminary data.</text>
</comment>